<evidence type="ECO:0000313" key="2">
    <source>
        <dbReference type="EMBL" id="KAK7451064.1"/>
    </source>
</evidence>
<reference evidence="2 3" key="1">
    <citation type="submission" date="2024-01" db="EMBL/GenBank/DDBJ databases">
        <title>A draft genome for the cacao thread blight pathogen Marasmiellus scandens.</title>
        <authorList>
            <person name="Baruah I.K."/>
            <person name="Leung J."/>
            <person name="Bukari Y."/>
            <person name="Amoako-Attah I."/>
            <person name="Meinhardt L.W."/>
            <person name="Bailey B.A."/>
            <person name="Cohen S.P."/>
        </authorList>
    </citation>
    <scope>NUCLEOTIDE SEQUENCE [LARGE SCALE GENOMIC DNA]</scope>
    <source>
        <strain evidence="2 3">GH-19</strain>
    </source>
</reference>
<feature type="transmembrane region" description="Helical" evidence="1">
    <location>
        <begin position="237"/>
        <end position="258"/>
    </location>
</feature>
<sequence>MKNADPSRPFDLKNVFWYIVRKPSGRRNWRHLAVQRDALTTEATIAAFLSAVQQSVFGLASDSTSTPTTALTAAKTLALIGLILDIIAAFLAYLSSTLLDARATQVQEHLDAIEKMPEQQLKTLEIYIRTCHHSQSADGSFRRFVLDTLYWESLKAEVEKTITRSRGKSTVDVEKGGQDVTSSHSEELYQPDIYPLCYGIGNIGCMGDAAGTALLFGIIALISSAVCHAAATQPVEVWAPTVATCGCVIALPAINMFLKNFDIRLPSVFITI</sequence>
<name>A0ABR1J7Q6_9AGAR</name>
<comment type="caution">
    <text evidence="2">The sequence shown here is derived from an EMBL/GenBank/DDBJ whole genome shotgun (WGS) entry which is preliminary data.</text>
</comment>
<keyword evidence="1" id="KW-0472">Membrane</keyword>
<dbReference type="EMBL" id="JBANRG010000032">
    <property type="protein sequence ID" value="KAK7451064.1"/>
    <property type="molecule type" value="Genomic_DNA"/>
</dbReference>
<accession>A0ABR1J7Q6</accession>
<keyword evidence="1" id="KW-1133">Transmembrane helix</keyword>
<feature type="transmembrane region" description="Helical" evidence="1">
    <location>
        <begin position="213"/>
        <end position="231"/>
    </location>
</feature>
<organism evidence="2 3">
    <name type="scientific">Marasmiellus scandens</name>
    <dbReference type="NCBI Taxonomy" id="2682957"/>
    <lineage>
        <taxon>Eukaryota</taxon>
        <taxon>Fungi</taxon>
        <taxon>Dikarya</taxon>
        <taxon>Basidiomycota</taxon>
        <taxon>Agaricomycotina</taxon>
        <taxon>Agaricomycetes</taxon>
        <taxon>Agaricomycetidae</taxon>
        <taxon>Agaricales</taxon>
        <taxon>Marasmiineae</taxon>
        <taxon>Omphalotaceae</taxon>
        <taxon>Marasmiellus</taxon>
    </lineage>
</organism>
<keyword evidence="1" id="KW-0812">Transmembrane</keyword>
<evidence type="ECO:0000313" key="3">
    <source>
        <dbReference type="Proteomes" id="UP001498398"/>
    </source>
</evidence>
<evidence type="ECO:0000256" key="1">
    <source>
        <dbReference type="SAM" id="Phobius"/>
    </source>
</evidence>
<dbReference type="Proteomes" id="UP001498398">
    <property type="component" value="Unassembled WGS sequence"/>
</dbReference>
<proteinExistence type="predicted"/>
<keyword evidence="3" id="KW-1185">Reference proteome</keyword>
<protein>
    <submittedName>
        <fullName evidence="2">Uncharacterized protein</fullName>
    </submittedName>
</protein>
<gene>
    <name evidence="2" type="ORF">VKT23_012739</name>
</gene>
<feature type="transmembrane region" description="Helical" evidence="1">
    <location>
        <begin position="76"/>
        <end position="94"/>
    </location>
</feature>